<evidence type="ECO:0000313" key="2">
    <source>
        <dbReference type="Proteomes" id="UP000001578"/>
    </source>
</evidence>
<sequence>MTKNEEAVRLHKPLPVLIVHESADGMDDVQRNHTLKIPCLVSMIMKNVYDHQRLVSYDHKFDKQKCDS</sequence>
<dbReference type="HOGENOM" id="CLU_2787988_0_0_9"/>
<name>A4IMS3_GEOTN</name>
<reference evidence="1 2" key="1">
    <citation type="journal article" date="2007" name="Proc. Natl. Acad. Sci. U.S.A.">
        <title>Genome and proteome of long-chain alkane degrading Geobacillus thermodenitrificans NG80-2 isolated from a deep-subsurface oil reservoir.</title>
        <authorList>
            <person name="Feng L."/>
            <person name="Wang W."/>
            <person name="Cheng J."/>
            <person name="Ren Y."/>
            <person name="Zhao G."/>
            <person name="Gao C."/>
            <person name="Tang Y."/>
            <person name="Liu X."/>
            <person name="Han W."/>
            <person name="Peng X."/>
            <person name="Liu R."/>
            <person name="Wang L."/>
        </authorList>
    </citation>
    <scope>NUCLEOTIDE SEQUENCE [LARGE SCALE GENOMIC DNA]</scope>
    <source>
        <strain evidence="1 2">NG80-2</strain>
    </source>
</reference>
<accession>A4IMS3</accession>
<evidence type="ECO:0000313" key="1">
    <source>
        <dbReference type="EMBL" id="ABO66627.1"/>
    </source>
</evidence>
<dbReference type="KEGG" id="gtn:GTNG_1257"/>
<protein>
    <submittedName>
        <fullName evidence="1">Uncharacterized protein</fullName>
    </submittedName>
</protein>
<dbReference type="EMBL" id="CP000557">
    <property type="protein sequence ID" value="ABO66627.1"/>
    <property type="molecule type" value="Genomic_DNA"/>
</dbReference>
<organism evidence="1 2">
    <name type="scientific">Geobacillus thermodenitrificans (strain NG80-2)</name>
    <dbReference type="NCBI Taxonomy" id="420246"/>
    <lineage>
        <taxon>Bacteria</taxon>
        <taxon>Bacillati</taxon>
        <taxon>Bacillota</taxon>
        <taxon>Bacilli</taxon>
        <taxon>Bacillales</taxon>
        <taxon>Anoxybacillaceae</taxon>
        <taxon>Geobacillus</taxon>
    </lineage>
</organism>
<gene>
    <name evidence="1" type="ordered locus">GTNG_1257</name>
</gene>
<dbReference type="AlphaFoldDB" id="A4IMS3"/>
<dbReference type="Proteomes" id="UP000001578">
    <property type="component" value="Chromosome"/>
</dbReference>
<proteinExistence type="predicted"/>